<reference evidence="2" key="1">
    <citation type="submission" date="2023-07" db="EMBL/GenBank/DDBJ databases">
        <authorList>
            <person name="Kim M.K."/>
        </authorList>
    </citation>
    <scope>NUCLEOTIDE SEQUENCE</scope>
    <source>
        <strain evidence="2">CA1-15</strain>
    </source>
</reference>
<evidence type="ECO:0000313" key="2">
    <source>
        <dbReference type="EMBL" id="MDO7843140.1"/>
    </source>
</evidence>
<protein>
    <recommendedName>
        <fullName evidence="1">DUF6916 domain-containing protein</fullName>
    </recommendedName>
</protein>
<keyword evidence="3" id="KW-1185">Reference proteome</keyword>
<gene>
    <name evidence="2" type="ORF">Q5H94_12470</name>
</gene>
<comment type="caution">
    <text evidence="2">The sequence shown here is derived from an EMBL/GenBank/DDBJ whole genome shotgun (WGS) entry which is preliminary data.</text>
</comment>
<proteinExistence type="predicted"/>
<feature type="domain" description="DUF6916" evidence="1">
    <location>
        <begin position="1"/>
        <end position="91"/>
    </location>
</feature>
<evidence type="ECO:0000313" key="3">
    <source>
        <dbReference type="Proteomes" id="UP001176468"/>
    </source>
</evidence>
<dbReference type="Pfam" id="PF21880">
    <property type="entry name" value="DUF6916"/>
    <property type="match status" value="1"/>
</dbReference>
<sequence length="94" mass="10550">MTVDEFVPQVDSEFRIDLSDGAAMTLTLIAADPDKRSAPEGFRTPFSLRFKSDSRIVLSQDIYTLRRPGSDDLALFLVPYKQTEEGVFYAVSIN</sequence>
<dbReference type="InterPro" id="IPR054209">
    <property type="entry name" value="DUF6916"/>
</dbReference>
<name>A0ABT9A1K4_9SPHN</name>
<dbReference type="EMBL" id="JAUQSZ010000008">
    <property type="protein sequence ID" value="MDO7843140.1"/>
    <property type="molecule type" value="Genomic_DNA"/>
</dbReference>
<evidence type="ECO:0000259" key="1">
    <source>
        <dbReference type="Pfam" id="PF21880"/>
    </source>
</evidence>
<dbReference type="RefSeq" id="WP_304561596.1">
    <property type="nucleotide sequence ID" value="NZ_JAUQSZ010000008.1"/>
</dbReference>
<dbReference type="Proteomes" id="UP001176468">
    <property type="component" value="Unassembled WGS sequence"/>
</dbReference>
<accession>A0ABT9A1K4</accession>
<organism evidence="2 3">
    <name type="scientific">Sphingomonas immobilis</name>
    <dbReference type="NCBI Taxonomy" id="3063997"/>
    <lineage>
        <taxon>Bacteria</taxon>
        <taxon>Pseudomonadati</taxon>
        <taxon>Pseudomonadota</taxon>
        <taxon>Alphaproteobacteria</taxon>
        <taxon>Sphingomonadales</taxon>
        <taxon>Sphingomonadaceae</taxon>
        <taxon>Sphingomonas</taxon>
    </lineage>
</organism>